<keyword evidence="4" id="KW-0238">DNA-binding</keyword>
<dbReference type="Proteomes" id="UP000825886">
    <property type="component" value="Chromosome"/>
</dbReference>
<keyword evidence="8" id="KW-1185">Reference proteome</keyword>
<dbReference type="PANTHER" id="PTHR33164:SF5">
    <property type="entry name" value="ORGANIC HYDROPEROXIDE RESISTANCE TRANSCRIPTIONAL REGULATOR"/>
    <property type="match status" value="1"/>
</dbReference>
<dbReference type="PRINTS" id="PR00598">
    <property type="entry name" value="HTHMARR"/>
</dbReference>
<organism evidence="7 8">
    <name type="scientific">Symbiopectobacterium purcellii</name>
    <dbReference type="NCBI Taxonomy" id="2871826"/>
    <lineage>
        <taxon>Bacteria</taxon>
        <taxon>Pseudomonadati</taxon>
        <taxon>Pseudomonadota</taxon>
        <taxon>Gammaproteobacteria</taxon>
        <taxon>Enterobacterales</taxon>
        <taxon>Enterobacteriaceae</taxon>
    </lineage>
</organism>
<gene>
    <name evidence="7" type="ORF">K6K13_02335</name>
</gene>
<keyword evidence="3" id="KW-0805">Transcription regulation</keyword>
<dbReference type="InterPro" id="IPR055166">
    <property type="entry name" value="Transc_reg_Sar_Rot_HTH"/>
</dbReference>
<evidence type="ECO:0000259" key="6">
    <source>
        <dbReference type="PROSITE" id="PS50995"/>
    </source>
</evidence>
<evidence type="ECO:0000313" key="7">
    <source>
        <dbReference type="EMBL" id="QZN96331.1"/>
    </source>
</evidence>
<name>A0ABX9APS1_9ENTR</name>
<keyword evidence="2" id="KW-0963">Cytoplasm</keyword>
<keyword evidence="5" id="KW-0804">Transcription</keyword>
<dbReference type="InterPro" id="IPR039422">
    <property type="entry name" value="MarR/SlyA-like"/>
</dbReference>
<reference evidence="7 8" key="1">
    <citation type="submission" date="2021-08" db="EMBL/GenBank/DDBJ databases">
        <title>Culture and genomic analysis of Symbiopectobacterium purcellii sp. nov. gen. nov., isolated from the leafhopper Empoasca decipiens.</title>
        <authorList>
            <person name="Nadal-Jimenez P."/>
            <person name="Siozios S."/>
            <person name="Halliday N."/>
            <person name="Camara M."/>
            <person name="Hurst G.D.D."/>
        </authorList>
    </citation>
    <scope>NUCLEOTIDE SEQUENCE [LARGE SCALE GENOMIC DNA]</scope>
    <source>
        <strain evidence="7 8">SyEd1</strain>
    </source>
</reference>
<dbReference type="InterPro" id="IPR036390">
    <property type="entry name" value="WH_DNA-bd_sf"/>
</dbReference>
<sequence length="156" mass="17798">MNKKTQTVPTSLPAQAYQLDGQLCFALYSANLAMNKVYRKQLAALSLTYPQYLVMLVLWERDGLTVSELGEQLYLDSATLTPLLKRLQQSGLVSRTRSAEDERQVLIRLTEEGRTLQQKARAIPENMRCATQCDDSTLQAMKQQLEYLRARLIENL</sequence>
<evidence type="ECO:0000256" key="2">
    <source>
        <dbReference type="ARBA" id="ARBA00022490"/>
    </source>
</evidence>
<feature type="domain" description="HTH marR-type" evidence="6">
    <location>
        <begin position="20"/>
        <end position="156"/>
    </location>
</feature>
<evidence type="ECO:0000256" key="5">
    <source>
        <dbReference type="ARBA" id="ARBA00023163"/>
    </source>
</evidence>
<dbReference type="PROSITE" id="PS50995">
    <property type="entry name" value="HTH_MARR_2"/>
    <property type="match status" value="1"/>
</dbReference>
<dbReference type="Gene3D" id="1.10.10.10">
    <property type="entry name" value="Winged helix-like DNA-binding domain superfamily/Winged helix DNA-binding domain"/>
    <property type="match status" value="1"/>
</dbReference>
<dbReference type="PANTHER" id="PTHR33164">
    <property type="entry name" value="TRANSCRIPTIONAL REGULATOR, MARR FAMILY"/>
    <property type="match status" value="1"/>
</dbReference>
<dbReference type="RefSeq" id="WP_222159383.1">
    <property type="nucleotide sequence ID" value="NZ_CP081864.1"/>
</dbReference>
<dbReference type="InterPro" id="IPR000835">
    <property type="entry name" value="HTH_MarR-typ"/>
</dbReference>
<evidence type="ECO:0000256" key="4">
    <source>
        <dbReference type="ARBA" id="ARBA00023125"/>
    </source>
</evidence>
<evidence type="ECO:0000313" key="8">
    <source>
        <dbReference type="Proteomes" id="UP000825886"/>
    </source>
</evidence>
<proteinExistence type="predicted"/>
<dbReference type="SUPFAM" id="SSF46785">
    <property type="entry name" value="Winged helix' DNA-binding domain"/>
    <property type="match status" value="1"/>
</dbReference>
<dbReference type="EMBL" id="CP081864">
    <property type="protein sequence ID" value="QZN96331.1"/>
    <property type="molecule type" value="Genomic_DNA"/>
</dbReference>
<accession>A0ABX9APS1</accession>
<evidence type="ECO:0000256" key="1">
    <source>
        <dbReference type="ARBA" id="ARBA00004496"/>
    </source>
</evidence>
<comment type="subcellular location">
    <subcellularLocation>
        <location evidence="1">Cytoplasm</location>
    </subcellularLocation>
</comment>
<evidence type="ECO:0000256" key="3">
    <source>
        <dbReference type="ARBA" id="ARBA00023015"/>
    </source>
</evidence>
<dbReference type="SMART" id="SM00347">
    <property type="entry name" value="HTH_MARR"/>
    <property type="match status" value="1"/>
</dbReference>
<protein>
    <submittedName>
        <fullName evidence="7">MarR family transcriptional regulator</fullName>
    </submittedName>
</protein>
<dbReference type="InterPro" id="IPR036388">
    <property type="entry name" value="WH-like_DNA-bd_sf"/>
</dbReference>
<dbReference type="Pfam" id="PF22381">
    <property type="entry name" value="Staph_reg_Sar_Rot"/>
    <property type="match status" value="1"/>
</dbReference>